<dbReference type="PANTHER" id="PTHR30204">
    <property type="entry name" value="REDOX-CYCLING DRUG-SENSING TRANSCRIPTIONAL ACTIVATOR SOXR"/>
    <property type="match status" value="1"/>
</dbReference>
<reference evidence="3 4" key="1">
    <citation type="submission" date="2023-09" db="EMBL/GenBank/DDBJ databases">
        <authorList>
            <person name="Rey-Velasco X."/>
        </authorList>
    </citation>
    <scope>NUCLEOTIDE SEQUENCE [LARGE SCALE GENOMIC DNA]</scope>
    <source>
        <strain evidence="3 4">W345</strain>
    </source>
</reference>
<proteinExistence type="predicted"/>
<dbReference type="SUPFAM" id="SSF46955">
    <property type="entry name" value="Putative DNA-binding domain"/>
    <property type="match status" value="1"/>
</dbReference>
<evidence type="ECO:0000256" key="1">
    <source>
        <dbReference type="ARBA" id="ARBA00023125"/>
    </source>
</evidence>
<dbReference type="InterPro" id="IPR009061">
    <property type="entry name" value="DNA-bd_dom_put_sf"/>
</dbReference>
<dbReference type="InterPro" id="IPR000551">
    <property type="entry name" value="MerR-type_HTH_dom"/>
</dbReference>
<gene>
    <name evidence="3" type="ORF">RM530_01160</name>
</gene>
<protein>
    <submittedName>
        <fullName evidence="3">Heavy metal-responsive transcriptional regulator</fullName>
    </submittedName>
</protein>
<dbReference type="SMART" id="SM00422">
    <property type="entry name" value="HTH_MERR"/>
    <property type="match status" value="1"/>
</dbReference>
<dbReference type="Proteomes" id="UP001254608">
    <property type="component" value="Unassembled WGS sequence"/>
</dbReference>
<name>A0ABU2WDQ1_9GAMM</name>
<organism evidence="3 4">
    <name type="scientific">Banduia mediterranea</name>
    <dbReference type="NCBI Taxonomy" id="3075609"/>
    <lineage>
        <taxon>Bacteria</taxon>
        <taxon>Pseudomonadati</taxon>
        <taxon>Pseudomonadota</taxon>
        <taxon>Gammaproteobacteria</taxon>
        <taxon>Nevskiales</taxon>
        <taxon>Algiphilaceae</taxon>
        <taxon>Banduia</taxon>
    </lineage>
</organism>
<dbReference type="PROSITE" id="PS50937">
    <property type="entry name" value="HTH_MERR_2"/>
    <property type="match status" value="1"/>
</dbReference>
<evidence type="ECO:0000259" key="2">
    <source>
        <dbReference type="PROSITE" id="PS50937"/>
    </source>
</evidence>
<dbReference type="CDD" id="cd04770">
    <property type="entry name" value="HTH_HMRTR"/>
    <property type="match status" value="1"/>
</dbReference>
<evidence type="ECO:0000313" key="3">
    <source>
        <dbReference type="EMBL" id="MDT0495975.1"/>
    </source>
</evidence>
<accession>A0ABU2WDQ1</accession>
<dbReference type="PANTHER" id="PTHR30204:SF92">
    <property type="entry name" value="HTH-TYPE TRANSCRIPTIONAL REGULATOR ZNTR"/>
    <property type="match status" value="1"/>
</dbReference>
<comment type="caution">
    <text evidence="3">The sequence shown here is derived from an EMBL/GenBank/DDBJ whole genome shotgun (WGS) entry which is preliminary data.</text>
</comment>
<keyword evidence="4" id="KW-1185">Reference proteome</keyword>
<keyword evidence="1" id="KW-0238">DNA-binding</keyword>
<dbReference type="InterPro" id="IPR047057">
    <property type="entry name" value="MerR_fam"/>
</dbReference>
<feature type="domain" description="HTH merR-type" evidence="2">
    <location>
        <begin position="1"/>
        <end position="70"/>
    </location>
</feature>
<sequence>MLRIGQLADQAQVPIDTVRYYERAGLLQAPDRSAAGYRLYDGASVHRLRFVRRAKRLGFSLDDIAELLRLSDRRGDIAGVRATAQAKLSEIEARIVELSRIRDGLSRLVDACPGHGDAADCPILGALNHDVPEQDRYS</sequence>
<dbReference type="PRINTS" id="PR00040">
    <property type="entry name" value="HTHMERR"/>
</dbReference>
<evidence type="ECO:0000313" key="4">
    <source>
        <dbReference type="Proteomes" id="UP001254608"/>
    </source>
</evidence>
<dbReference type="Pfam" id="PF13411">
    <property type="entry name" value="MerR_1"/>
    <property type="match status" value="1"/>
</dbReference>
<dbReference type="Gene3D" id="1.10.1660.10">
    <property type="match status" value="1"/>
</dbReference>
<dbReference type="EMBL" id="JAVRIC010000001">
    <property type="protein sequence ID" value="MDT0495975.1"/>
    <property type="molecule type" value="Genomic_DNA"/>
</dbReference>